<evidence type="ECO:0000256" key="4">
    <source>
        <dbReference type="ARBA" id="ARBA00022695"/>
    </source>
</evidence>
<dbReference type="SUPFAM" id="SSF52540">
    <property type="entry name" value="P-loop containing nucleoside triphosphate hydrolases"/>
    <property type="match status" value="1"/>
</dbReference>
<dbReference type="PANTHER" id="PTHR34388:SF1">
    <property type="entry name" value="DNA POLYMERASE III SUBUNIT DELTA"/>
    <property type="match status" value="1"/>
</dbReference>
<comment type="catalytic activity">
    <reaction evidence="8">
        <text>DNA(n) + a 2'-deoxyribonucleoside 5'-triphosphate = DNA(n+1) + diphosphate</text>
        <dbReference type="Rhea" id="RHEA:22508"/>
        <dbReference type="Rhea" id="RHEA-COMP:17339"/>
        <dbReference type="Rhea" id="RHEA-COMP:17340"/>
        <dbReference type="ChEBI" id="CHEBI:33019"/>
        <dbReference type="ChEBI" id="CHEBI:61560"/>
        <dbReference type="ChEBI" id="CHEBI:173112"/>
        <dbReference type="EC" id="2.7.7.7"/>
    </reaction>
</comment>
<keyword evidence="6" id="KW-0239">DNA-directed DNA polymerase</keyword>
<dbReference type="GO" id="GO:0006261">
    <property type="term" value="P:DNA-templated DNA replication"/>
    <property type="evidence" value="ECO:0007669"/>
    <property type="project" value="TreeGrafter"/>
</dbReference>
<dbReference type="Pfam" id="PF06144">
    <property type="entry name" value="DNA_pol3_delta"/>
    <property type="match status" value="1"/>
</dbReference>
<dbReference type="Pfam" id="PF21694">
    <property type="entry name" value="DNA_pol3_delta_C"/>
    <property type="match status" value="1"/>
</dbReference>
<dbReference type="Gene3D" id="3.40.50.300">
    <property type="entry name" value="P-loop containing nucleotide triphosphate hydrolases"/>
    <property type="match status" value="1"/>
</dbReference>
<dbReference type="Proteomes" id="UP000564033">
    <property type="component" value="Unassembled WGS sequence"/>
</dbReference>
<dbReference type="InterPro" id="IPR048466">
    <property type="entry name" value="DNA_pol3_delta-like_C"/>
</dbReference>
<organism evidence="11 12">
    <name type="scientific">Candidatus Dojkabacteria bacterium</name>
    <dbReference type="NCBI Taxonomy" id="2099670"/>
    <lineage>
        <taxon>Bacteria</taxon>
        <taxon>Candidatus Dojkabacteria</taxon>
    </lineage>
</organism>
<evidence type="ECO:0000259" key="9">
    <source>
        <dbReference type="Pfam" id="PF06144"/>
    </source>
</evidence>
<protein>
    <recommendedName>
        <fullName evidence="2">DNA polymerase III subunit delta</fullName>
        <ecNumber evidence="1">2.7.7.7</ecNumber>
    </recommendedName>
</protein>
<comment type="caution">
    <text evidence="11">The sequence shown here is derived from an EMBL/GenBank/DDBJ whole genome shotgun (WGS) entry which is preliminary data.</text>
</comment>
<evidence type="ECO:0000256" key="6">
    <source>
        <dbReference type="ARBA" id="ARBA00022932"/>
    </source>
</evidence>
<dbReference type="InterPro" id="IPR027417">
    <property type="entry name" value="P-loop_NTPase"/>
</dbReference>
<evidence type="ECO:0000256" key="8">
    <source>
        <dbReference type="ARBA" id="ARBA00049244"/>
    </source>
</evidence>
<keyword evidence="5" id="KW-0235">DNA replication</keyword>
<sequence>MQVLYTGNETYLSFTNAYTTAKELVEEKSSEYISIDAEKEEVSKIIDTLSSFPLFASSRVIFLKRVYRNRDRKTLIEFLLEYLDTNLTDDIVIWEDQKISSVTKYIKYFKNKDTLREYNKITKPSFRKYVQERCLERDITIETNAMSILIQYSNYDIQRFENTLHKITLLDSTSISEKDIEDITADTLEENIWHLLDEINSRDGKPLAILEKIFLQEKDPYYIFPMIVRNLRLITLTKYLLETSSYDKIASRLKIPPFTVKSLVEATTKYDWEKLLSKYEKLSNLDYEIKIGRIDPKLGLTLFCTTA</sequence>
<dbReference type="GO" id="GO:0009360">
    <property type="term" value="C:DNA polymerase III complex"/>
    <property type="evidence" value="ECO:0007669"/>
    <property type="project" value="InterPro"/>
</dbReference>
<dbReference type="AlphaFoldDB" id="A0A847VC87"/>
<evidence type="ECO:0000256" key="5">
    <source>
        <dbReference type="ARBA" id="ARBA00022705"/>
    </source>
</evidence>
<dbReference type="PANTHER" id="PTHR34388">
    <property type="entry name" value="DNA POLYMERASE III SUBUNIT DELTA"/>
    <property type="match status" value="1"/>
</dbReference>
<evidence type="ECO:0000313" key="11">
    <source>
        <dbReference type="EMBL" id="NLZ24166.1"/>
    </source>
</evidence>
<gene>
    <name evidence="11" type="primary">holA</name>
    <name evidence="11" type="ORF">GX888_00230</name>
</gene>
<dbReference type="Gene3D" id="1.20.272.10">
    <property type="match status" value="1"/>
</dbReference>
<dbReference type="EC" id="2.7.7.7" evidence="1"/>
<evidence type="ECO:0000259" key="10">
    <source>
        <dbReference type="Pfam" id="PF21694"/>
    </source>
</evidence>
<evidence type="ECO:0000256" key="2">
    <source>
        <dbReference type="ARBA" id="ARBA00017703"/>
    </source>
</evidence>
<dbReference type="EMBL" id="JAAZIL010000007">
    <property type="protein sequence ID" value="NLZ24166.1"/>
    <property type="molecule type" value="Genomic_DNA"/>
</dbReference>
<feature type="domain" description="DNA polymerase III delta subunit-like C-terminal" evidence="10">
    <location>
        <begin position="189"/>
        <end position="305"/>
    </location>
</feature>
<reference evidence="11 12" key="1">
    <citation type="journal article" date="2020" name="Biotechnol. Biofuels">
        <title>New insights from the biogas microbiome by comprehensive genome-resolved metagenomics of nearly 1600 species originating from multiple anaerobic digesters.</title>
        <authorList>
            <person name="Campanaro S."/>
            <person name="Treu L."/>
            <person name="Rodriguez-R L.M."/>
            <person name="Kovalovszki A."/>
            <person name="Ziels R.M."/>
            <person name="Maus I."/>
            <person name="Zhu X."/>
            <person name="Kougias P.G."/>
            <person name="Basile A."/>
            <person name="Luo G."/>
            <person name="Schluter A."/>
            <person name="Konstantinidis K.T."/>
            <person name="Angelidaki I."/>
        </authorList>
    </citation>
    <scope>NUCLEOTIDE SEQUENCE [LARGE SCALE GENOMIC DNA]</scope>
    <source>
        <strain evidence="11">AS19jrsBPTG_9</strain>
    </source>
</reference>
<dbReference type="NCBIfam" id="TIGR01128">
    <property type="entry name" value="holA"/>
    <property type="match status" value="1"/>
</dbReference>
<evidence type="ECO:0000313" key="12">
    <source>
        <dbReference type="Proteomes" id="UP000564033"/>
    </source>
</evidence>
<dbReference type="InterPro" id="IPR005790">
    <property type="entry name" value="DNA_polIII_delta"/>
</dbReference>
<dbReference type="InterPro" id="IPR008921">
    <property type="entry name" value="DNA_pol3_clamp-load_cplx_C"/>
</dbReference>
<keyword evidence="4 11" id="KW-0548">Nucleotidyltransferase</keyword>
<accession>A0A847VC87</accession>
<proteinExistence type="inferred from homology"/>
<evidence type="ECO:0000256" key="3">
    <source>
        <dbReference type="ARBA" id="ARBA00022679"/>
    </source>
</evidence>
<feature type="domain" description="DNA polymerase III delta N-terminal" evidence="9">
    <location>
        <begin position="26"/>
        <end position="116"/>
    </location>
</feature>
<comment type="similarity">
    <text evidence="7">Belongs to the DNA polymerase HolA subunit family.</text>
</comment>
<evidence type="ECO:0000256" key="1">
    <source>
        <dbReference type="ARBA" id="ARBA00012417"/>
    </source>
</evidence>
<dbReference type="GO" id="GO:0003677">
    <property type="term" value="F:DNA binding"/>
    <property type="evidence" value="ECO:0007669"/>
    <property type="project" value="InterPro"/>
</dbReference>
<dbReference type="Gene3D" id="1.10.8.60">
    <property type="match status" value="1"/>
</dbReference>
<dbReference type="SUPFAM" id="SSF48019">
    <property type="entry name" value="post-AAA+ oligomerization domain-like"/>
    <property type="match status" value="1"/>
</dbReference>
<name>A0A847VC87_9BACT</name>
<dbReference type="InterPro" id="IPR010372">
    <property type="entry name" value="DNA_pol3_delta_N"/>
</dbReference>
<dbReference type="GO" id="GO:0003887">
    <property type="term" value="F:DNA-directed DNA polymerase activity"/>
    <property type="evidence" value="ECO:0007669"/>
    <property type="project" value="UniProtKB-KW"/>
</dbReference>
<evidence type="ECO:0000256" key="7">
    <source>
        <dbReference type="ARBA" id="ARBA00034754"/>
    </source>
</evidence>
<keyword evidence="3 11" id="KW-0808">Transferase</keyword>